<dbReference type="InterPro" id="IPR012337">
    <property type="entry name" value="RNaseH-like_sf"/>
</dbReference>
<evidence type="ECO:0008006" key="2">
    <source>
        <dbReference type="Google" id="ProtNLM"/>
    </source>
</evidence>
<dbReference type="EMBL" id="KQ421665">
    <property type="protein sequence ID" value="KOF76831.1"/>
    <property type="molecule type" value="Genomic_DNA"/>
</dbReference>
<accession>A0A0L8GIJ4</accession>
<dbReference type="STRING" id="37653.A0A0L8GIJ4"/>
<evidence type="ECO:0000313" key="1">
    <source>
        <dbReference type="EMBL" id="KOF76831.1"/>
    </source>
</evidence>
<dbReference type="AlphaFoldDB" id="A0A0L8GIJ4"/>
<protein>
    <recommendedName>
        <fullName evidence="2">Integrase catalytic domain-containing protein</fullName>
    </recommendedName>
</protein>
<name>A0A0L8GIJ4_OCTBM</name>
<dbReference type="PANTHER" id="PTHR37984">
    <property type="entry name" value="PROTEIN CBG26694"/>
    <property type="match status" value="1"/>
</dbReference>
<sequence>MAVHWPHIDAETMDLCCRCTSCCEHRKASPKPAIHPWTMPEKPWSRLHVNHAINFMEHNWLVVTDAYTKYPCIHATTFVSSKTTMDLLEEDFAHFDYPHTIVSDNATCLLLKNFKTTGRREALFI</sequence>
<organism evidence="1">
    <name type="scientific">Octopus bimaculoides</name>
    <name type="common">California two-spotted octopus</name>
    <dbReference type="NCBI Taxonomy" id="37653"/>
    <lineage>
        <taxon>Eukaryota</taxon>
        <taxon>Metazoa</taxon>
        <taxon>Spiralia</taxon>
        <taxon>Lophotrochozoa</taxon>
        <taxon>Mollusca</taxon>
        <taxon>Cephalopoda</taxon>
        <taxon>Coleoidea</taxon>
        <taxon>Octopodiformes</taxon>
        <taxon>Octopoda</taxon>
        <taxon>Incirrata</taxon>
        <taxon>Octopodidae</taxon>
        <taxon>Octopus</taxon>
    </lineage>
</organism>
<gene>
    <name evidence="1" type="ORF">OCBIM_22032844mg</name>
</gene>
<dbReference type="Gene3D" id="3.30.420.10">
    <property type="entry name" value="Ribonuclease H-like superfamily/Ribonuclease H"/>
    <property type="match status" value="1"/>
</dbReference>
<dbReference type="InterPro" id="IPR050951">
    <property type="entry name" value="Retrovirus_Pol_polyprotein"/>
</dbReference>
<dbReference type="InterPro" id="IPR036397">
    <property type="entry name" value="RNaseH_sf"/>
</dbReference>
<dbReference type="OrthoDB" id="6139517at2759"/>
<dbReference type="GO" id="GO:0003676">
    <property type="term" value="F:nucleic acid binding"/>
    <property type="evidence" value="ECO:0007669"/>
    <property type="project" value="InterPro"/>
</dbReference>
<reference evidence="1" key="1">
    <citation type="submission" date="2015-07" db="EMBL/GenBank/DDBJ databases">
        <title>MeaNS - Measles Nucleotide Surveillance Program.</title>
        <authorList>
            <person name="Tran T."/>
            <person name="Druce J."/>
        </authorList>
    </citation>
    <scope>NUCLEOTIDE SEQUENCE</scope>
    <source>
        <strain evidence="1">UCB-OBI-ISO-001</strain>
        <tissue evidence="1">Gonad</tissue>
    </source>
</reference>
<dbReference type="SUPFAM" id="SSF53098">
    <property type="entry name" value="Ribonuclease H-like"/>
    <property type="match status" value="1"/>
</dbReference>
<dbReference type="PANTHER" id="PTHR37984:SF5">
    <property type="entry name" value="PROTEIN NYNRIN-LIKE"/>
    <property type="match status" value="1"/>
</dbReference>
<proteinExistence type="predicted"/>